<accession>A0A6A2ZBK9</accession>
<organism evidence="8 9">
    <name type="scientific">Hibiscus syriacus</name>
    <name type="common">Rose of Sharon</name>
    <dbReference type="NCBI Taxonomy" id="106335"/>
    <lineage>
        <taxon>Eukaryota</taxon>
        <taxon>Viridiplantae</taxon>
        <taxon>Streptophyta</taxon>
        <taxon>Embryophyta</taxon>
        <taxon>Tracheophyta</taxon>
        <taxon>Spermatophyta</taxon>
        <taxon>Magnoliopsida</taxon>
        <taxon>eudicotyledons</taxon>
        <taxon>Gunneridae</taxon>
        <taxon>Pentapetalae</taxon>
        <taxon>rosids</taxon>
        <taxon>malvids</taxon>
        <taxon>Malvales</taxon>
        <taxon>Malvaceae</taxon>
        <taxon>Malvoideae</taxon>
        <taxon>Hibiscus</taxon>
    </lineage>
</organism>
<comment type="caution">
    <text evidence="8">The sequence shown here is derived from an EMBL/GenBank/DDBJ whole genome shotgun (WGS) entry which is preliminary data.</text>
</comment>
<dbReference type="GO" id="GO:0008270">
    <property type="term" value="F:zinc ion binding"/>
    <property type="evidence" value="ECO:0007669"/>
    <property type="project" value="UniProtKB-KW"/>
</dbReference>
<evidence type="ECO:0000256" key="5">
    <source>
        <dbReference type="ARBA" id="ARBA00022833"/>
    </source>
</evidence>
<dbReference type="PANTHER" id="PTHR15710">
    <property type="entry name" value="E3 UBIQUITIN-PROTEIN LIGASE PRAJA"/>
    <property type="match status" value="1"/>
</dbReference>
<dbReference type="GO" id="GO:0016567">
    <property type="term" value="P:protein ubiquitination"/>
    <property type="evidence" value="ECO:0007669"/>
    <property type="project" value="TreeGrafter"/>
</dbReference>
<dbReference type="Pfam" id="PF13639">
    <property type="entry name" value="zf-RING_2"/>
    <property type="match status" value="1"/>
</dbReference>
<keyword evidence="3" id="KW-0479">Metal-binding</keyword>
<dbReference type="PROSITE" id="PS50089">
    <property type="entry name" value="ZF_RING_2"/>
    <property type="match status" value="1"/>
</dbReference>
<dbReference type="InterPro" id="IPR013083">
    <property type="entry name" value="Znf_RING/FYVE/PHD"/>
</dbReference>
<evidence type="ECO:0000256" key="1">
    <source>
        <dbReference type="ARBA" id="ARBA00000900"/>
    </source>
</evidence>
<name>A0A6A2ZBK9_HIBSY</name>
<dbReference type="GO" id="GO:0061630">
    <property type="term" value="F:ubiquitin protein ligase activity"/>
    <property type="evidence" value="ECO:0007669"/>
    <property type="project" value="UniProtKB-EC"/>
</dbReference>
<dbReference type="InterPro" id="IPR001841">
    <property type="entry name" value="Znf_RING"/>
</dbReference>
<feature type="domain" description="RING-type" evidence="7">
    <location>
        <begin position="174"/>
        <end position="213"/>
    </location>
</feature>
<comment type="catalytic activity">
    <reaction evidence="1">
        <text>S-ubiquitinyl-[E2 ubiquitin-conjugating enzyme]-L-cysteine + [acceptor protein]-L-lysine = [E2 ubiquitin-conjugating enzyme]-L-cysteine + N(6)-ubiquitinyl-[acceptor protein]-L-lysine.</text>
        <dbReference type="EC" id="2.3.2.27"/>
    </reaction>
</comment>
<evidence type="ECO:0000256" key="6">
    <source>
        <dbReference type="PROSITE-ProRule" id="PRU00175"/>
    </source>
</evidence>
<evidence type="ECO:0000313" key="9">
    <source>
        <dbReference type="Proteomes" id="UP000436088"/>
    </source>
</evidence>
<protein>
    <recommendedName>
        <fullName evidence="2">RING-type E3 ubiquitin transferase</fullName>
        <ecNumber evidence="2">2.3.2.27</ecNumber>
    </recommendedName>
</protein>
<sequence length="220" mass="25959">MQRDSGSWYADYGTWYCVDKWMGELTRDQIPQDYEEEVHISQFCGRFRYCHALLEHHNDLDTSKIYNIFYKNLFEESTTFTPWENEIPEDFKINRDSEIFNYIDSTYRAKCNKNIDKFLIIVKFGVFKMNYDTYHDYSSDDDGEIDEEIGFVPASKSSIEALEKVLDLGSEFECAICLDEGKIKAKRMPCGHAFHGRCIEKWLEKSHSCPLCRYNMPIDS</sequence>
<evidence type="ECO:0000256" key="4">
    <source>
        <dbReference type="ARBA" id="ARBA00022771"/>
    </source>
</evidence>
<gene>
    <name evidence="8" type="ORF">F3Y22_tig00110946pilonHSYRG00104</name>
</gene>
<dbReference type="EC" id="2.3.2.27" evidence="2"/>
<proteinExistence type="predicted"/>
<dbReference type="Gene3D" id="3.30.40.10">
    <property type="entry name" value="Zinc/RING finger domain, C3HC4 (zinc finger)"/>
    <property type="match status" value="1"/>
</dbReference>
<dbReference type="Proteomes" id="UP000436088">
    <property type="component" value="Unassembled WGS sequence"/>
</dbReference>
<evidence type="ECO:0000256" key="3">
    <source>
        <dbReference type="ARBA" id="ARBA00022723"/>
    </source>
</evidence>
<dbReference type="AlphaFoldDB" id="A0A6A2ZBK9"/>
<dbReference type="EMBL" id="VEPZ02001176">
    <property type="protein sequence ID" value="KAE8688966.1"/>
    <property type="molecule type" value="Genomic_DNA"/>
</dbReference>
<evidence type="ECO:0000259" key="7">
    <source>
        <dbReference type="PROSITE" id="PS50089"/>
    </source>
</evidence>
<dbReference type="GO" id="GO:0005737">
    <property type="term" value="C:cytoplasm"/>
    <property type="evidence" value="ECO:0007669"/>
    <property type="project" value="TreeGrafter"/>
</dbReference>
<evidence type="ECO:0000256" key="2">
    <source>
        <dbReference type="ARBA" id="ARBA00012483"/>
    </source>
</evidence>
<dbReference type="PANTHER" id="PTHR15710:SF77">
    <property type="entry name" value="RING-H2 FINGER PROTEIN ATL21B"/>
    <property type="match status" value="1"/>
</dbReference>
<keyword evidence="9" id="KW-1185">Reference proteome</keyword>
<keyword evidence="4 6" id="KW-0863">Zinc-finger</keyword>
<dbReference type="OrthoDB" id="4348522at2759"/>
<reference evidence="8" key="1">
    <citation type="submission" date="2019-09" db="EMBL/GenBank/DDBJ databases">
        <title>Draft genome information of white flower Hibiscus syriacus.</title>
        <authorList>
            <person name="Kim Y.-M."/>
        </authorList>
    </citation>
    <scope>NUCLEOTIDE SEQUENCE [LARGE SCALE GENOMIC DNA]</scope>
    <source>
        <strain evidence="8">YM2019G1</strain>
    </source>
</reference>
<dbReference type="SUPFAM" id="SSF57850">
    <property type="entry name" value="RING/U-box"/>
    <property type="match status" value="1"/>
</dbReference>
<keyword evidence="5" id="KW-0862">Zinc</keyword>
<evidence type="ECO:0000313" key="8">
    <source>
        <dbReference type="EMBL" id="KAE8688966.1"/>
    </source>
</evidence>
<dbReference type="SMART" id="SM00184">
    <property type="entry name" value="RING"/>
    <property type="match status" value="1"/>
</dbReference>